<dbReference type="InterPro" id="IPR028082">
    <property type="entry name" value="Peripla_BP_I"/>
</dbReference>
<accession>A0A1Y4QZA0</accession>
<keyword evidence="1" id="KW-0805">Transcription regulation</keyword>
<dbReference type="Proteomes" id="UP000196074">
    <property type="component" value="Unassembled WGS sequence"/>
</dbReference>
<dbReference type="SUPFAM" id="SSF53822">
    <property type="entry name" value="Periplasmic binding protein-like I"/>
    <property type="match status" value="1"/>
</dbReference>
<dbReference type="Pfam" id="PF13377">
    <property type="entry name" value="Peripla_BP_3"/>
    <property type="match status" value="1"/>
</dbReference>
<dbReference type="Pfam" id="PF00356">
    <property type="entry name" value="LacI"/>
    <property type="match status" value="1"/>
</dbReference>
<keyword evidence="3" id="KW-0804">Transcription</keyword>
<dbReference type="RefSeq" id="WP_087215442.1">
    <property type="nucleotide sequence ID" value="NZ_AP035890.1"/>
</dbReference>
<dbReference type="InterPro" id="IPR000843">
    <property type="entry name" value="HTH_LacI"/>
</dbReference>
<keyword evidence="2" id="KW-0238">DNA-binding</keyword>
<feature type="domain" description="HTH lacI-type" evidence="4">
    <location>
        <begin position="2"/>
        <end position="43"/>
    </location>
</feature>
<reference evidence="6" key="1">
    <citation type="submission" date="2017-04" db="EMBL/GenBank/DDBJ databases">
        <title>Function of individual gut microbiota members based on whole genome sequencing of pure cultures obtained from chicken caecum.</title>
        <authorList>
            <person name="Medvecky M."/>
            <person name="Cejkova D."/>
            <person name="Polansky O."/>
            <person name="Karasova D."/>
            <person name="Kubasova T."/>
            <person name="Cizek A."/>
            <person name="Rychlik I."/>
        </authorList>
    </citation>
    <scope>NUCLEOTIDE SEQUENCE [LARGE SCALE GENOMIC DNA]</scope>
    <source>
        <strain evidence="6">An144</strain>
    </source>
</reference>
<name>A0A1Y4QZA0_9ENTE</name>
<protein>
    <recommendedName>
        <fullName evidence="4">HTH lacI-type domain-containing protein</fullName>
    </recommendedName>
</protein>
<dbReference type="AlphaFoldDB" id="A0A1Y4QZA0"/>
<dbReference type="InterPro" id="IPR010982">
    <property type="entry name" value="Lambda_DNA-bd_dom_sf"/>
</dbReference>
<evidence type="ECO:0000313" key="6">
    <source>
        <dbReference type="Proteomes" id="UP000196074"/>
    </source>
</evidence>
<dbReference type="SMART" id="SM00354">
    <property type="entry name" value="HTH_LACI"/>
    <property type="match status" value="1"/>
</dbReference>
<sequence length="346" mass="39452">MAGIRTVAKRAKVSPATVSRFLNNDPSLRVTEETKERILEAVQFYHYEKKERKGQKGPLIELGVLTTASEIHELEDPYFRSIRIGILTESSNSNVEVKKILYRQQDKEFRLDELKDCGAILVIGRFCDQVIEQLYQMNSHIVVLDVPSSEIHYEVDSVFTNLAKAMVQQLNRLYEKGHRNISYIGGKNQVMTIEGTTNVNGLEARNIAYEQWMKESALVDFEHSYLGDWSYEDGYRLTMELLEKQKDCLPTAIVAGSDPMAVGIYRALQKRGLKIPEDISVVSFDDLEVAEFLTPNLSSVYVAAEEIGKIAVRLARQRLLKERKVPVNVEVGYQVRVRESEKTITE</sequence>
<dbReference type="Gene3D" id="1.10.260.40">
    <property type="entry name" value="lambda repressor-like DNA-binding domains"/>
    <property type="match status" value="1"/>
</dbReference>
<gene>
    <name evidence="5" type="ORF">B5E88_08645</name>
</gene>
<dbReference type="PANTHER" id="PTHR30146:SF149">
    <property type="entry name" value="HTH-TYPE TRANSCRIPTIONAL REGULATOR EBGR"/>
    <property type="match status" value="1"/>
</dbReference>
<dbReference type="PROSITE" id="PS50932">
    <property type="entry name" value="HTH_LACI_2"/>
    <property type="match status" value="1"/>
</dbReference>
<dbReference type="Gene3D" id="3.40.50.2300">
    <property type="match status" value="2"/>
</dbReference>
<comment type="caution">
    <text evidence="5">The sequence shown here is derived from an EMBL/GenBank/DDBJ whole genome shotgun (WGS) entry which is preliminary data.</text>
</comment>
<dbReference type="CDD" id="cd01392">
    <property type="entry name" value="HTH_LacI"/>
    <property type="match status" value="1"/>
</dbReference>
<dbReference type="GO" id="GO:0000976">
    <property type="term" value="F:transcription cis-regulatory region binding"/>
    <property type="evidence" value="ECO:0007669"/>
    <property type="project" value="TreeGrafter"/>
</dbReference>
<organism evidence="5 6">
    <name type="scientific">Enterococcus cecorum</name>
    <dbReference type="NCBI Taxonomy" id="44008"/>
    <lineage>
        <taxon>Bacteria</taxon>
        <taxon>Bacillati</taxon>
        <taxon>Bacillota</taxon>
        <taxon>Bacilli</taxon>
        <taxon>Lactobacillales</taxon>
        <taxon>Enterococcaceae</taxon>
        <taxon>Enterococcus</taxon>
    </lineage>
</organism>
<proteinExistence type="predicted"/>
<evidence type="ECO:0000256" key="2">
    <source>
        <dbReference type="ARBA" id="ARBA00023125"/>
    </source>
</evidence>
<dbReference type="GO" id="GO:0003700">
    <property type="term" value="F:DNA-binding transcription factor activity"/>
    <property type="evidence" value="ECO:0007669"/>
    <property type="project" value="TreeGrafter"/>
</dbReference>
<dbReference type="EMBL" id="NFLC01000016">
    <property type="protein sequence ID" value="OUQ09822.1"/>
    <property type="molecule type" value="Genomic_DNA"/>
</dbReference>
<dbReference type="SUPFAM" id="SSF47413">
    <property type="entry name" value="lambda repressor-like DNA-binding domains"/>
    <property type="match status" value="1"/>
</dbReference>
<dbReference type="PANTHER" id="PTHR30146">
    <property type="entry name" value="LACI-RELATED TRANSCRIPTIONAL REPRESSOR"/>
    <property type="match status" value="1"/>
</dbReference>
<evidence type="ECO:0000313" key="5">
    <source>
        <dbReference type="EMBL" id="OUQ09822.1"/>
    </source>
</evidence>
<evidence type="ECO:0000259" key="4">
    <source>
        <dbReference type="PROSITE" id="PS50932"/>
    </source>
</evidence>
<dbReference type="CDD" id="cd01544">
    <property type="entry name" value="PBP1_GalR"/>
    <property type="match status" value="1"/>
</dbReference>
<dbReference type="InterPro" id="IPR046335">
    <property type="entry name" value="LacI/GalR-like_sensor"/>
</dbReference>
<evidence type="ECO:0000256" key="1">
    <source>
        <dbReference type="ARBA" id="ARBA00023015"/>
    </source>
</evidence>
<evidence type="ECO:0000256" key="3">
    <source>
        <dbReference type="ARBA" id="ARBA00023163"/>
    </source>
</evidence>